<dbReference type="AlphaFoldDB" id="A0A0J1HEY6"/>
<comment type="caution">
    <text evidence="1">The sequence shown here is derived from an EMBL/GenBank/DDBJ whole genome shotgun (WGS) entry which is preliminary data.</text>
</comment>
<keyword evidence="2" id="KW-1185">Reference proteome</keyword>
<accession>A0A0J1HEY6</accession>
<evidence type="ECO:0000313" key="2">
    <source>
        <dbReference type="Proteomes" id="UP000035909"/>
    </source>
</evidence>
<protein>
    <submittedName>
        <fullName evidence="1">Uncharacterized protein</fullName>
    </submittedName>
</protein>
<dbReference type="Proteomes" id="UP000035909">
    <property type="component" value="Unassembled WGS sequence"/>
</dbReference>
<organism evidence="1 2">
    <name type="scientific">Photobacterium ganghwense</name>
    <dbReference type="NCBI Taxonomy" id="320778"/>
    <lineage>
        <taxon>Bacteria</taxon>
        <taxon>Pseudomonadati</taxon>
        <taxon>Pseudomonadota</taxon>
        <taxon>Gammaproteobacteria</taxon>
        <taxon>Vibrionales</taxon>
        <taxon>Vibrionaceae</taxon>
        <taxon>Photobacterium</taxon>
    </lineage>
</organism>
<proteinExistence type="predicted"/>
<dbReference type="STRING" id="320778.ABT57_06305"/>
<dbReference type="EMBL" id="LDOU01000006">
    <property type="protein sequence ID" value="KLV10185.1"/>
    <property type="molecule type" value="Genomic_DNA"/>
</dbReference>
<reference evidence="1 2" key="1">
    <citation type="submission" date="2015-05" db="EMBL/GenBank/DDBJ databases">
        <title>Photobacterium galathea sp. nov.</title>
        <authorList>
            <person name="Machado H."/>
            <person name="Gram L."/>
        </authorList>
    </citation>
    <scope>NUCLEOTIDE SEQUENCE [LARGE SCALE GENOMIC DNA]</scope>
    <source>
        <strain evidence="1 2">DSM 22954</strain>
    </source>
</reference>
<sequence length="74" mass="8275">MQHNIIPSVDLSASCSDDLHLQILYSPFDLSKRDYANIVYQEGAALSHYLEGLPRDDAFAVFLGGQEMAESVWD</sequence>
<gene>
    <name evidence="1" type="ORF">ABT57_06305</name>
</gene>
<name>A0A0J1HEY6_9GAMM</name>
<evidence type="ECO:0000313" key="1">
    <source>
        <dbReference type="EMBL" id="KLV10185.1"/>
    </source>
</evidence>